<dbReference type="Pfam" id="PF05147">
    <property type="entry name" value="LANC_like"/>
    <property type="match status" value="1"/>
</dbReference>
<dbReference type="GO" id="GO:0005975">
    <property type="term" value="P:carbohydrate metabolic process"/>
    <property type="evidence" value="ECO:0007669"/>
    <property type="project" value="InterPro"/>
</dbReference>
<name>A0A436ZZR9_ARTFL</name>
<gene>
    <name evidence="3" type="ORF">DFL_006016</name>
</gene>
<dbReference type="GO" id="GO:0031179">
    <property type="term" value="P:peptide modification"/>
    <property type="evidence" value="ECO:0007669"/>
    <property type="project" value="InterPro"/>
</dbReference>
<feature type="binding site" evidence="1">
    <location>
        <position position="319"/>
    </location>
    <ligand>
        <name>Zn(2+)</name>
        <dbReference type="ChEBI" id="CHEBI:29105"/>
    </ligand>
</feature>
<protein>
    <submittedName>
        <fullName evidence="3">Uncharacterized protein</fullName>
    </submittedName>
</protein>
<dbReference type="OrthoDB" id="10257263at2759"/>
<dbReference type="GO" id="GO:0046872">
    <property type="term" value="F:metal ion binding"/>
    <property type="evidence" value="ECO:0007669"/>
    <property type="project" value="UniProtKB-KW"/>
</dbReference>
<dbReference type="RefSeq" id="XP_067489799.1">
    <property type="nucleotide sequence ID" value="XM_067635362.1"/>
</dbReference>
<feature type="binding site" evidence="1">
    <location>
        <position position="320"/>
    </location>
    <ligand>
        <name>Zn(2+)</name>
        <dbReference type="ChEBI" id="CHEBI:29105"/>
    </ligand>
</feature>
<dbReference type="VEuPathDB" id="FungiDB:DFL_006016"/>
<evidence type="ECO:0000256" key="1">
    <source>
        <dbReference type="PIRSR" id="PIRSR607822-1"/>
    </source>
</evidence>
<dbReference type="InterPro" id="IPR012341">
    <property type="entry name" value="6hp_glycosidase-like_sf"/>
</dbReference>
<keyword evidence="2" id="KW-1133">Transmembrane helix</keyword>
<dbReference type="GO" id="GO:0005886">
    <property type="term" value="C:plasma membrane"/>
    <property type="evidence" value="ECO:0007669"/>
    <property type="project" value="TreeGrafter"/>
</dbReference>
<keyword evidence="2" id="KW-0472">Membrane</keyword>
<dbReference type="CDD" id="cd04794">
    <property type="entry name" value="euk_LANCL"/>
    <property type="match status" value="1"/>
</dbReference>
<proteinExistence type="predicted"/>
<dbReference type="GeneID" id="93588327"/>
<comment type="caution">
    <text evidence="3">The sequence shown here is derived from an EMBL/GenBank/DDBJ whole genome shotgun (WGS) entry which is preliminary data.</text>
</comment>
<dbReference type="PRINTS" id="PR01950">
    <property type="entry name" value="LANCSUPER"/>
</dbReference>
<organism evidence="3 4">
    <name type="scientific">Arthrobotrys flagrans</name>
    <name type="common">Nematode-trapping fungus</name>
    <name type="synonym">Trichothecium flagrans</name>
    <dbReference type="NCBI Taxonomy" id="97331"/>
    <lineage>
        <taxon>Eukaryota</taxon>
        <taxon>Fungi</taxon>
        <taxon>Dikarya</taxon>
        <taxon>Ascomycota</taxon>
        <taxon>Pezizomycotina</taxon>
        <taxon>Orbiliomycetes</taxon>
        <taxon>Orbiliales</taxon>
        <taxon>Orbiliaceae</taxon>
        <taxon>Arthrobotrys</taxon>
    </lineage>
</organism>
<keyword evidence="1" id="KW-0862">Zinc</keyword>
<evidence type="ECO:0000313" key="4">
    <source>
        <dbReference type="Proteomes" id="UP000283090"/>
    </source>
</evidence>
<accession>A0A436ZZR9</accession>
<evidence type="ECO:0000313" key="3">
    <source>
        <dbReference type="EMBL" id="RVD84255.1"/>
    </source>
</evidence>
<sequence>MSTSLPKQKDPTGRYFINEAVEKPELIQPMPNPYDHLVTSLENILDICPPNIPWTGSFARGLYFGLFVGPTSIAFLFLWLSKIHPDLAIRGLFPADYCKAYLSLRQEEYPPEETPRSGCSLNHEYMCYNAVKACFAKDITCVQNFAQNIDKLNFRPTFIELLFGRAGLLSLMRTMKYWFPESSEILDPEIEKIIQHCLSYDPWTFGVNPDHQKHFIGAGHGDIAIISNIVMTNPAYAPKVQGRLEKILALQTDGGNWLSCEDGGEDLVQFCHGAPGMIWCLIPLRKYYPDLREKIDGAIEKARKVVWERGLLTKEPCLCHGITGNAFALAEPQRSHFLRYATPSLVRAGLADETLERSSDNSGVWWSEAGRAWGWMMHDYDRAGLGDPMEDIGYPGATNP</sequence>
<dbReference type="SUPFAM" id="SSF158745">
    <property type="entry name" value="LanC-like"/>
    <property type="match status" value="1"/>
</dbReference>
<dbReference type="AlphaFoldDB" id="A0A436ZZR9"/>
<reference evidence="3 4" key="1">
    <citation type="submission" date="2019-01" db="EMBL/GenBank/DDBJ databases">
        <title>Intercellular communication is required for trap formation in the nematode-trapping fungus Duddingtonia flagrans.</title>
        <authorList>
            <person name="Youssar L."/>
            <person name="Wernet V."/>
            <person name="Hensel N."/>
            <person name="Hildebrandt H.-G."/>
            <person name="Fischer R."/>
        </authorList>
    </citation>
    <scope>NUCLEOTIDE SEQUENCE [LARGE SCALE GENOMIC DNA]</scope>
    <source>
        <strain evidence="3 4">CBS H-5679</strain>
    </source>
</reference>
<keyword evidence="2" id="KW-0812">Transmembrane</keyword>
<keyword evidence="1" id="KW-0479">Metal-binding</keyword>
<keyword evidence="4" id="KW-1185">Reference proteome</keyword>
<dbReference type="PANTHER" id="PTHR12736">
    <property type="entry name" value="LANC-LIKE PROTEIN"/>
    <property type="match status" value="1"/>
</dbReference>
<feature type="transmembrane region" description="Helical" evidence="2">
    <location>
        <begin position="61"/>
        <end position="80"/>
    </location>
</feature>
<feature type="binding site" evidence="1">
    <location>
        <position position="271"/>
    </location>
    <ligand>
        <name>Zn(2+)</name>
        <dbReference type="ChEBI" id="CHEBI:29105"/>
    </ligand>
</feature>
<dbReference type="Gene3D" id="1.50.10.10">
    <property type="match status" value="1"/>
</dbReference>
<dbReference type="EMBL" id="SAEB01000007">
    <property type="protein sequence ID" value="RVD84255.1"/>
    <property type="molecule type" value="Genomic_DNA"/>
</dbReference>
<dbReference type="Proteomes" id="UP000283090">
    <property type="component" value="Unassembled WGS sequence"/>
</dbReference>
<evidence type="ECO:0000256" key="2">
    <source>
        <dbReference type="SAM" id="Phobius"/>
    </source>
</evidence>
<dbReference type="PANTHER" id="PTHR12736:SF7">
    <property type="entry name" value="LANC-LIKE PROTEIN 3"/>
    <property type="match status" value="1"/>
</dbReference>
<dbReference type="InterPro" id="IPR007822">
    <property type="entry name" value="LANC-like"/>
</dbReference>
<dbReference type="SMART" id="SM01260">
    <property type="entry name" value="LANC_like"/>
    <property type="match status" value="1"/>
</dbReference>